<dbReference type="OrthoDB" id="10261408at2759"/>
<gene>
    <name evidence="1" type="ORF">FBEOM_13897</name>
</gene>
<proteinExistence type="predicted"/>
<evidence type="ECO:0000313" key="2">
    <source>
        <dbReference type="Proteomes" id="UP000730481"/>
    </source>
</evidence>
<reference evidence="1" key="1">
    <citation type="journal article" date="2017" name="Mycologia">
        <title>Fusarium algeriense, sp. nov., a novel toxigenic crown rot pathogen of durum wheat from Algeria is nested in the Fusarium burgessii species complex.</title>
        <authorList>
            <person name="Laraba I."/>
            <person name="Keddad A."/>
            <person name="Boureghda H."/>
            <person name="Abdallah N."/>
            <person name="Vaughan M.M."/>
            <person name="Proctor R.H."/>
            <person name="Busman M."/>
            <person name="O'Donnell K."/>
        </authorList>
    </citation>
    <scope>NUCLEOTIDE SEQUENCE</scope>
    <source>
        <strain evidence="1">NRRL 25174</strain>
    </source>
</reference>
<reference evidence="1" key="2">
    <citation type="submission" date="2020-02" db="EMBL/GenBank/DDBJ databases">
        <title>Identification and distribution of gene clusters putatively required for synthesis of sphingolipid metabolism inhibitors in phylogenetically diverse species of the filamentous fungus Fusarium.</title>
        <authorList>
            <person name="Kim H.-S."/>
            <person name="Busman M."/>
            <person name="Brown D.W."/>
            <person name="Divon H."/>
            <person name="Uhlig S."/>
            <person name="Proctor R.H."/>
        </authorList>
    </citation>
    <scope>NUCLEOTIDE SEQUENCE</scope>
    <source>
        <strain evidence="1">NRRL 25174</strain>
    </source>
</reference>
<dbReference type="Proteomes" id="UP000730481">
    <property type="component" value="Unassembled WGS sequence"/>
</dbReference>
<name>A0A9P5DRN9_9HYPO</name>
<sequence>MGAAKGRFDVTDSGLVVRLANNESQPTRETEQILELFNIMKSAPESQALAILRILRYNKKPESILPIIQASRSSMQYPSTQEWLPLSKSRLGLECELISSHPVSFPPLQRFESNILRTVDSLATDDGEASQSSSVVGVSVASDSEGNPFCPHSPTNSPISTFHLCDERLEKLNISFWTSVSIPNDLAARIISLYLETDHPLLGTFDPNLFIDDLVNYRLSHCSKLLVSALMYWGCQMYSFSAPEVREYLPRFSEEAEKRWSDEKATDSLPNLAGMQLLGLAYLGDGKDHYILTYVTEANAMGTRMGLFGVKTEEVASKSREITPELQTATSYTAWGTFNWIVFMALFYQQPGLAYPEYPPRLPIPGHNRHRSRGDSAKPVRESLQSTYMGGTFPVLCCFWRIIHEVILRYYRDQHGRLSDYVSLTFAEYKYRELIAWAETLPPFMIRSENSPHHVLTFHIWFHAAILDILRPFTTQARSASKPLRLKTFSCKMISPDVAYNASVNQLKRLVVVYRNNYATSTYMMLWHTALIYITNAVLDDAEDPTWRFYLVFSIQCYKSLRQSYRFTEAIGRSLISLAMQKRDLPASEARRMTQQFEQERLSEPSDDIRATFMADLRLAMTDPQEASVETLASGFEDIALFQEFTKRLPSIKYRAPRMSVHKYLAEFRKSDKKKANLLNKDADDLRRDASASNSVVTAWRFYA</sequence>
<dbReference type="PANTHER" id="PTHR47256:SF3">
    <property type="entry name" value="ZN(II)2CYS6 TRANSCRIPTION FACTOR (EUROFUNG)"/>
    <property type="match status" value="1"/>
</dbReference>
<dbReference type="AlphaFoldDB" id="A0A9P5DRN9"/>
<accession>A0A9P5DRN9</accession>
<organism evidence="1 2">
    <name type="scientific">Fusarium beomiforme</name>
    <dbReference type="NCBI Taxonomy" id="44412"/>
    <lineage>
        <taxon>Eukaryota</taxon>
        <taxon>Fungi</taxon>
        <taxon>Dikarya</taxon>
        <taxon>Ascomycota</taxon>
        <taxon>Pezizomycotina</taxon>
        <taxon>Sordariomycetes</taxon>
        <taxon>Hypocreomycetidae</taxon>
        <taxon>Hypocreales</taxon>
        <taxon>Nectriaceae</taxon>
        <taxon>Fusarium</taxon>
        <taxon>Fusarium burgessii species complex</taxon>
    </lineage>
</organism>
<protein>
    <submittedName>
        <fullName evidence="1">Nitrogen assimilation transcription factor nit-4</fullName>
    </submittedName>
</protein>
<keyword evidence="2" id="KW-1185">Reference proteome</keyword>
<dbReference type="InterPro" id="IPR053187">
    <property type="entry name" value="Notoamide_regulator"/>
</dbReference>
<dbReference type="CDD" id="cd12148">
    <property type="entry name" value="fungal_TF_MHR"/>
    <property type="match status" value="1"/>
</dbReference>
<dbReference type="PANTHER" id="PTHR47256">
    <property type="entry name" value="ZN(II)2CYS6 TRANSCRIPTION FACTOR (EUROFUNG)-RELATED"/>
    <property type="match status" value="1"/>
</dbReference>
<comment type="caution">
    <text evidence="1">The sequence shown here is derived from an EMBL/GenBank/DDBJ whole genome shotgun (WGS) entry which is preliminary data.</text>
</comment>
<dbReference type="EMBL" id="PVQB02001108">
    <property type="protein sequence ID" value="KAF4332309.1"/>
    <property type="molecule type" value="Genomic_DNA"/>
</dbReference>
<evidence type="ECO:0000313" key="1">
    <source>
        <dbReference type="EMBL" id="KAF4332309.1"/>
    </source>
</evidence>